<dbReference type="Gene3D" id="3.40.190.10">
    <property type="entry name" value="Periplasmic binding protein-like II"/>
    <property type="match status" value="1"/>
</dbReference>
<evidence type="ECO:0000256" key="4">
    <source>
        <dbReference type="ARBA" id="ARBA00022679"/>
    </source>
</evidence>
<feature type="signal peptide" evidence="14">
    <location>
        <begin position="1"/>
        <end position="22"/>
    </location>
</feature>
<evidence type="ECO:0000256" key="9">
    <source>
        <dbReference type="ARBA" id="ARBA00022989"/>
    </source>
</evidence>
<dbReference type="InterPro" id="IPR050401">
    <property type="entry name" value="Cyclic_nucleotide_synthase"/>
</dbReference>
<dbReference type="GO" id="GO:0007168">
    <property type="term" value="P:receptor guanylyl cyclase signaling pathway"/>
    <property type="evidence" value="ECO:0007669"/>
    <property type="project" value="TreeGrafter"/>
</dbReference>
<dbReference type="GO" id="GO:0004383">
    <property type="term" value="F:guanylate cyclase activity"/>
    <property type="evidence" value="ECO:0007669"/>
    <property type="project" value="UniProtKB-EC"/>
</dbReference>
<dbReference type="SUPFAM" id="SSF55073">
    <property type="entry name" value="Nucleotide cyclase"/>
    <property type="match status" value="1"/>
</dbReference>
<keyword evidence="6 13" id="KW-0547">Nucleotide-binding</keyword>
<feature type="binding site" evidence="13">
    <location>
        <position position="680"/>
    </location>
    <ligand>
        <name>ATP</name>
        <dbReference type="ChEBI" id="CHEBI:30616"/>
    </ligand>
</feature>
<dbReference type="GO" id="GO:0004016">
    <property type="term" value="F:adenylate cyclase activity"/>
    <property type="evidence" value="ECO:0007669"/>
    <property type="project" value="TreeGrafter"/>
</dbReference>
<name>A0AAE0BNF5_9CHLO</name>
<dbReference type="PANTHER" id="PTHR11920:SF335">
    <property type="entry name" value="GUANYLATE CYCLASE"/>
    <property type="match status" value="1"/>
</dbReference>
<gene>
    <name evidence="17" type="ORF">CYMTET_51119</name>
</gene>
<dbReference type="CDD" id="cd07302">
    <property type="entry name" value="CHD"/>
    <property type="match status" value="1"/>
</dbReference>
<dbReference type="InterPro" id="IPR029787">
    <property type="entry name" value="Nucleotide_cyclase"/>
</dbReference>
<dbReference type="InterPro" id="IPR000719">
    <property type="entry name" value="Prot_kinase_dom"/>
</dbReference>
<dbReference type="EC" id="4.6.1.2" evidence="2"/>
<evidence type="ECO:0000256" key="14">
    <source>
        <dbReference type="SAM" id="SignalP"/>
    </source>
</evidence>
<dbReference type="PROSITE" id="PS50011">
    <property type="entry name" value="PROTEIN_KINASE_DOM"/>
    <property type="match status" value="1"/>
</dbReference>
<feature type="domain" description="Protein kinase" evidence="15">
    <location>
        <begin position="653"/>
        <end position="1077"/>
    </location>
</feature>
<protein>
    <recommendedName>
        <fullName evidence="2">guanylate cyclase</fullName>
        <ecNumber evidence="2">4.6.1.2</ecNumber>
    </recommendedName>
</protein>
<comment type="subcellular location">
    <subcellularLocation>
        <location evidence="1">Membrane</location>
        <topology evidence="1">Single-pass membrane protein</topology>
    </subcellularLocation>
</comment>
<keyword evidence="7" id="KW-0418">Kinase</keyword>
<evidence type="ECO:0000256" key="10">
    <source>
        <dbReference type="ARBA" id="ARBA00023136"/>
    </source>
</evidence>
<dbReference type="PROSITE" id="PS00107">
    <property type="entry name" value="PROTEIN_KINASE_ATP"/>
    <property type="match status" value="1"/>
</dbReference>
<dbReference type="Proteomes" id="UP001190700">
    <property type="component" value="Unassembled WGS sequence"/>
</dbReference>
<evidence type="ECO:0000313" key="17">
    <source>
        <dbReference type="EMBL" id="KAK3238909.1"/>
    </source>
</evidence>
<keyword evidence="11" id="KW-0456">Lyase</keyword>
<dbReference type="InterPro" id="IPR001054">
    <property type="entry name" value="A/G_cyclase"/>
</dbReference>
<dbReference type="Gene3D" id="3.30.70.1230">
    <property type="entry name" value="Nucleotide cyclase"/>
    <property type="match status" value="1"/>
</dbReference>
<feature type="chain" id="PRO_5042234316" description="guanylate cyclase" evidence="14">
    <location>
        <begin position="23"/>
        <end position="1391"/>
    </location>
</feature>
<dbReference type="Pfam" id="PF07714">
    <property type="entry name" value="PK_Tyr_Ser-Thr"/>
    <property type="match status" value="1"/>
</dbReference>
<evidence type="ECO:0000259" key="16">
    <source>
        <dbReference type="PROSITE" id="PS50125"/>
    </source>
</evidence>
<dbReference type="GO" id="GO:0005886">
    <property type="term" value="C:plasma membrane"/>
    <property type="evidence" value="ECO:0007669"/>
    <property type="project" value="TreeGrafter"/>
</dbReference>
<sequence length="1391" mass="154770">MPKPISPVSPVVLLALAWLAHAQLQLSPAELNANEVCWQQFVRCNSTGGLSSYVCPEALNGLDGRYAGKTARYLSFNTAVSTPNLLVRRDEFIACTGGEIFFGEASDVFTDPLEDLGTQSVEGTNLYDGYLISYSHFPEASALGKLETLNERIEKSNLGWFDVYPMVREVSGYQVDQIKNIDFLPYDGDFLLPIIRMDILEKYNLSEPQTWEELRDVVVQLNGKDFNGDGEPDYGFCQFPKIGAGSMDTWWPEIFFSTWATMSQRQGSQDSVFFDLETFEPLVDGVGFKEASRIWKDLWFAGTGDCGSLYMEGRCAIGYGPPGCWKGVFKNGVRRTNGSTTLWEATMADGSYAMPKRVKPFGSYKVTNDRGQLEECNVDLCPHGEHVDPKNISSPYINRAPYFWSGGLGTVINKASGEDAKDMLWDFFVYTNAWEQSAYDIAMYESWLDAWRINQLQDNSLFLQSGWPEEAFEQHKWLMTWALDTFGNGAKNLRIPGMKEYIHDVLGSVKQEDGTGTDGLLIRYFNGEFDTDTLASMTKSSWNDLSERRGKLKQLTAHRASLGIEQLELQKQCENFRAEMDENDPSICKVYDEEESSTSGGSQESTATAIVIGVCVFAAVCLVSMVIWRRYELRKQTERDFSWKIARNDLVIADNPEVLGRGTFGLVVKGLYRGTAVAVKRVIPTREDKKNRIAAMDMEKPSGGTRREVLKTRDSSITSVDKKVLKSSDSSINSFDSVQLTITDEEELGDDDHTMNRQLPDLRANDMRANLPRFMPNKKILNLDVLLNRVDPYSSGSIQRSAKRDFGRSVVPTERLPNERDEVSIQDITISGSDIGFGTTSLDHSNSKIKEQYERFIVEMRIMVYLRHPNITTVMGAVMDVDSEPLMVMECMQHGSLYDVIHNDTMVLDATTVLNILQDLVSGMQYLHAHDPPVLHNDLKSGNVLLDIHFRAKITDFGLSQKQSEGILGTPYWMAPELLQGEQPSTMTDVYAFGILLFEVFSREEPYMGLVPAEVLPAVADMNCAEEMRPKIPPGVPQLVIDLMKECWSKNRLRRPTFEEIVTRVGELNVDDVDDFIRTQNGSAEAKVESATERDELLDQIFPKHVAQMLKDGKKVEPEHHPCVTIFFSDIVGFTDISQELTALQVMDMLDRLYSKFDAVARKHGVFKVETIGDAYMAVSNLIIKREDHTKQICDFALDLVAVANTVQVLEGDVEHGTVQIRAGFHSGPVVASVVGSLNPRFCLFGDTVNTASRMESTSEKNRIHMSQNAAVLLQRQAQFSGLFVTCRGEIPVKGKGMMETYWVDGYKQEDTSSKLMASAHVPGVAAAAAAAAGCAVAAGCAAAAAASAGCATAAAAQVAAAAHVKSGRKRWSFSKGVGGVRTKRRRSLQM</sequence>
<proteinExistence type="predicted"/>
<dbReference type="Gene3D" id="1.10.510.10">
    <property type="entry name" value="Transferase(Phosphotransferase) domain 1"/>
    <property type="match status" value="1"/>
</dbReference>
<keyword evidence="3" id="KW-0723">Serine/threonine-protein kinase</keyword>
<feature type="domain" description="Guanylate cyclase" evidence="16">
    <location>
        <begin position="1125"/>
        <end position="1256"/>
    </location>
</feature>
<dbReference type="SUPFAM" id="SSF56112">
    <property type="entry name" value="Protein kinase-like (PK-like)"/>
    <property type="match status" value="1"/>
</dbReference>
<dbReference type="PROSITE" id="PS00108">
    <property type="entry name" value="PROTEIN_KINASE_ST"/>
    <property type="match status" value="1"/>
</dbReference>
<evidence type="ECO:0000256" key="11">
    <source>
        <dbReference type="ARBA" id="ARBA00023239"/>
    </source>
</evidence>
<dbReference type="InterPro" id="IPR001245">
    <property type="entry name" value="Ser-Thr/Tyr_kinase_cat_dom"/>
</dbReference>
<evidence type="ECO:0000256" key="8">
    <source>
        <dbReference type="ARBA" id="ARBA00022840"/>
    </source>
</evidence>
<evidence type="ECO:0000259" key="15">
    <source>
        <dbReference type="PROSITE" id="PS50011"/>
    </source>
</evidence>
<keyword evidence="10" id="KW-0472">Membrane</keyword>
<reference evidence="17 18" key="1">
    <citation type="journal article" date="2015" name="Genome Biol. Evol.">
        <title>Comparative Genomics of a Bacterivorous Green Alga Reveals Evolutionary Causalities and Consequences of Phago-Mixotrophic Mode of Nutrition.</title>
        <authorList>
            <person name="Burns J.A."/>
            <person name="Paasch A."/>
            <person name="Narechania A."/>
            <person name="Kim E."/>
        </authorList>
    </citation>
    <scope>NUCLEOTIDE SEQUENCE [LARGE SCALE GENOMIC DNA]</scope>
    <source>
        <strain evidence="17 18">PLY_AMNH</strain>
    </source>
</reference>
<dbReference type="InterPro" id="IPR008271">
    <property type="entry name" value="Ser/Thr_kinase_AS"/>
</dbReference>
<dbReference type="InterPro" id="IPR017441">
    <property type="entry name" value="Protein_kinase_ATP_BS"/>
</dbReference>
<keyword evidence="14" id="KW-0732">Signal</keyword>
<dbReference type="SMART" id="SM00044">
    <property type="entry name" value="CYCc"/>
    <property type="match status" value="1"/>
</dbReference>
<dbReference type="PROSITE" id="PS50125">
    <property type="entry name" value="GUANYLATE_CYCLASE_2"/>
    <property type="match status" value="1"/>
</dbReference>
<evidence type="ECO:0000313" key="18">
    <source>
        <dbReference type="Proteomes" id="UP001190700"/>
    </source>
</evidence>
<evidence type="ECO:0000256" key="13">
    <source>
        <dbReference type="PROSITE-ProRule" id="PRU10141"/>
    </source>
</evidence>
<dbReference type="InterPro" id="IPR011009">
    <property type="entry name" value="Kinase-like_dom_sf"/>
</dbReference>
<comment type="caution">
    <text evidence="17">The sequence shown here is derived from an EMBL/GenBank/DDBJ whole genome shotgun (WGS) entry which is preliminary data.</text>
</comment>
<keyword evidence="12" id="KW-0141">cGMP biosynthesis</keyword>
<dbReference type="Pfam" id="PF00211">
    <property type="entry name" value="Guanylate_cyc"/>
    <property type="match status" value="1"/>
</dbReference>
<dbReference type="SUPFAM" id="SSF53850">
    <property type="entry name" value="Periplasmic binding protein-like II"/>
    <property type="match status" value="1"/>
</dbReference>
<keyword evidence="18" id="KW-1185">Reference proteome</keyword>
<evidence type="ECO:0000256" key="7">
    <source>
        <dbReference type="ARBA" id="ARBA00022777"/>
    </source>
</evidence>
<keyword evidence="5" id="KW-0812">Transmembrane</keyword>
<evidence type="ECO:0000256" key="6">
    <source>
        <dbReference type="ARBA" id="ARBA00022741"/>
    </source>
</evidence>
<evidence type="ECO:0000256" key="3">
    <source>
        <dbReference type="ARBA" id="ARBA00022527"/>
    </source>
</evidence>
<evidence type="ECO:0000256" key="1">
    <source>
        <dbReference type="ARBA" id="ARBA00004167"/>
    </source>
</evidence>
<evidence type="ECO:0000256" key="5">
    <source>
        <dbReference type="ARBA" id="ARBA00022692"/>
    </source>
</evidence>
<keyword evidence="8 13" id="KW-0067">ATP-binding</keyword>
<dbReference type="GO" id="GO:0005524">
    <property type="term" value="F:ATP binding"/>
    <property type="evidence" value="ECO:0007669"/>
    <property type="project" value="UniProtKB-UniRule"/>
</dbReference>
<evidence type="ECO:0000256" key="12">
    <source>
        <dbReference type="ARBA" id="ARBA00023293"/>
    </source>
</evidence>
<dbReference type="Gene3D" id="3.30.200.20">
    <property type="entry name" value="Phosphorylase Kinase, domain 1"/>
    <property type="match status" value="1"/>
</dbReference>
<accession>A0AAE0BNF5</accession>
<dbReference type="PANTHER" id="PTHR11920">
    <property type="entry name" value="GUANYLYL CYCLASE"/>
    <property type="match status" value="1"/>
</dbReference>
<dbReference type="EMBL" id="LGRX02034075">
    <property type="protein sequence ID" value="KAK3238909.1"/>
    <property type="molecule type" value="Genomic_DNA"/>
</dbReference>
<organism evidence="17 18">
    <name type="scientific">Cymbomonas tetramitiformis</name>
    <dbReference type="NCBI Taxonomy" id="36881"/>
    <lineage>
        <taxon>Eukaryota</taxon>
        <taxon>Viridiplantae</taxon>
        <taxon>Chlorophyta</taxon>
        <taxon>Pyramimonadophyceae</taxon>
        <taxon>Pyramimonadales</taxon>
        <taxon>Pyramimonadaceae</taxon>
        <taxon>Cymbomonas</taxon>
    </lineage>
</organism>
<dbReference type="SMART" id="SM00220">
    <property type="entry name" value="S_TKc"/>
    <property type="match status" value="1"/>
</dbReference>
<keyword evidence="4" id="KW-0808">Transferase</keyword>
<dbReference type="CDD" id="cd13999">
    <property type="entry name" value="STKc_MAP3K-like"/>
    <property type="match status" value="1"/>
</dbReference>
<dbReference type="FunFam" id="3.30.70.1230:FF:000030">
    <property type="entry name" value="Si:ch211-215j19.12"/>
    <property type="match status" value="1"/>
</dbReference>
<dbReference type="GO" id="GO:0035556">
    <property type="term" value="P:intracellular signal transduction"/>
    <property type="evidence" value="ECO:0007669"/>
    <property type="project" value="InterPro"/>
</dbReference>
<dbReference type="GO" id="GO:0001653">
    <property type="term" value="F:peptide receptor activity"/>
    <property type="evidence" value="ECO:0007669"/>
    <property type="project" value="TreeGrafter"/>
</dbReference>
<keyword evidence="9" id="KW-1133">Transmembrane helix</keyword>
<evidence type="ECO:0000256" key="2">
    <source>
        <dbReference type="ARBA" id="ARBA00012202"/>
    </source>
</evidence>
<dbReference type="GO" id="GO:0004674">
    <property type="term" value="F:protein serine/threonine kinase activity"/>
    <property type="evidence" value="ECO:0007669"/>
    <property type="project" value="UniProtKB-KW"/>
</dbReference>